<protein>
    <submittedName>
        <fullName evidence="1">Uncharacterized protein</fullName>
    </submittedName>
</protein>
<comment type="caution">
    <text evidence="1">The sequence shown here is derived from an EMBL/GenBank/DDBJ whole genome shotgun (WGS) entry which is preliminary data.</text>
</comment>
<proteinExistence type="predicted"/>
<dbReference type="RefSeq" id="WP_156741442.1">
    <property type="nucleotide sequence ID" value="NZ_CACRYJ010000036.1"/>
</dbReference>
<organism evidence="1 2">
    <name type="scientific">Occultella aeris</name>
    <dbReference type="NCBI Taxonomy" id="2761496"/>
    <lineage>
        <taxon>Bacteria</taxon>
        <taxon>Bacillati</taxon>
        <taxon>Actinomycetota</taxon>
        <taxon>Actinomycetes</taxon>
        <taxon>Micrococcales</taxon>
        <taxon>Ruaniaceae</taxon>
        <taxon>Occultella</taxon>
    </lineage>
</organism>
<dbReference type="AlphaFoldDB" id="A0A7M4DKQ0"/>
<evidence type="ECO:0000313" key="2">
    <source>
        <dbReference type="Proteomes" id="UP000419743"/>
    </source>
</evidence>
<evidence type="ECO:0000313" key="1">
    <source>
        <dbReference type="EMBL" id="VZO37741.1"/>
    </source>
</evidence>
<reference evidence="1 2" key="1">
    <citation type="submission" date="2019-11" db="EMBL/GenBank/DDBJ databases">
        <authorList>
            <person name="Criscuolo A."/>
        </authorList>
    </citation>
    <scope>NUCLEOTIDE SEQUENCE [LARGE SCALE GENOMIC DNA]</scope>
    <source>
        <strain evidence="1">CIP111667</strain>
    </source>
</reference>
<name>A0A7M4DKQ0_9MICO</name>
<dbReference type="Proteomes" id="UP000419743">
    <property type="component" value="Unassembled WGS sequence"/>
</dbReference>
<dbReference type="EMBL" id="CACRYJ010000036">
    <property type="protein sequence ID" value="VZO37741.1"/>
    <property type="molecule type" value="Genomic_DNA"/>
</dbReference>
<sequence length="110" mass="11859">MDNANTRAFGTTVYSTSGTAPLRIVPLKRNDYAVWLELEDGSGQIYNRAGLASVMGGGGFALSTSGTAPVRVDVHDARTVRVSFEDGSGQAYDRGWLLRALAEHRQDLDL</sequence>
<accession>A0A7M4DKQ0</accession>
<keyword evidence="2" id="KW-1185">Reference proteome</keyword>
<gene>
    <name evidence="1" type="ORF">HALOF300_02714</name>
</gene>